<gene>
    <name evidence="3" type="ORF">PM738_13725</name>
</gene>
<comment type="caution">
    <text evidence="3">The sequence shown here is derived from an EMBL/GenBank/DDBJ whole genome shotgun (WGS) entry which is preliminary data.</text>
</comment>
<evidence type="ECO:0000256" key="2">
    <source>
        <dbReference type="SAM" id="Phobius"/>
    </source>
</evidence>
<sequence>MGNLNKEDVLKETKNIQKQNQEIEEKRAILNEDTLKSKIQSKKPKKEEISLDRRLGYRRKYLTEKYKKFKIIFYVAAVLILIYLMFIIMPCKV</sequence>
<name>A0AB35INV5_9FIRM</name>
<dbReference type="EMBL" id="JAQLKE010000026">
    <property type="protein sequence ID" value="MDB7084865.1"/>
    <property type="molecule type" value="Genomic_DNA"/>
</dbReference>
<proteinExistence type="predicted"/>
<keyword evidence="2" id="KW-1133">Transmembrane helix</keyword>
<evidence type="ECO:0000256" key="1">
    <source>
        <dbReference type="SAM" id="Coils"/>
    </source>
</evidence>
<feature type="transmembrane region" description="Helical" evidence="2">
    <location>
        <begin position="71"/>
        <end position="89"/>
    </location>
</feature>
<dbReference type="Proteomes" id="UP001211987">
    <property type="component" value="Unassembled WGS sequence"/>
</dbReference>
<organism evidence="3 4">
    <name type="scientific">Thomasclavelia ramosa</name>
    <dbReference type="NCBI Taxonomy" id="1547"/>
    <lineage>
        <taxon>Bacteria</taxon>
        <taxon>Bacillati</taxon>
        <taxon>Bacillota</taxon>
        <taxon>Erysipelotrichia</taxon>
        <taxon>Erysipelotrichales</taxon>
        <taxon>Coprobacillaceae</taxon>
        <taxon>Thomasclavelia</taxon>
    </lineage>
</organism>
<evidence type="ECO:0000313" key="4">
    <source>
        <dbReference type="Proteomes" id="UP001211987"/>
    </source>
</evidence>
<keyword evidence="2" id="KW-0472">Membrane</keyword>
<accession>A0AB35INV5</accession>
<reference evidence="3" key="1">
    <citation type="submission" date="2023-01" db="EMBL/GenBank/DDBJ databases">
        <title>Human gut microbiome strain richness.</title>
        <authorList>
            <person name="Chen-Liaw A."/>
        </authorList>
    </citation>
    <scope>NUCLEOTIDE SEQUENCE</scope>
    <source>
        <strain evidence="3">1001217st2_G6_1001217B_191108</strain>
    </source>
</reference>
<keyword evidence="2" id="KW-0812">Transmembrane</keyword>
<feature type="coiled-coil region" evidence="1">
    <location>
        <begin position="6"/>
        <end position="33"/>
    </location>
</feature>
<protein>
    <submittedName>
        <fullName evidence="3">Uncharacterized protein</fullName>
    </submittedName>
</protein>
<keyword evidence="1" id="KW-0175">Coiled coil</keyword>
<dbReference type="AlphaFoldDB" id="A0AB35INV5"/>
<dbReference type="RefSeq" id="WP_272019058.1">
    <property type="nucleotide sequence ID" value="NZ_JAQLKE010000026.1"/>
</dbReference>
<evidence type="ECO:0000313" key="3">
    <source>
        <dbReference type="EMBL" id="MDB7084865.1"/>
    </source>
</evidence>